<gene>
    <name evidence="2" type="ORF">HNQ40_001027</name>
</gene>
<dbReference type="AlphaFoldDB" id="A0A7X0H4Q2"/>
<sequence length="150" mass="16634">MSRVTRNDVLKAFVAVVESTGVTTEADAKKKGKDDKTRAMVFFHRHVQTQADGMERHNMIVVVTLRHLDDPTLDGAEQTELLRLSDAFQAIEDAIDAANEDPAGTPFESVKIAVSNNPNKPGTEADGYDDDDRRARIGQQYDVTWKTTSE</sequence>
<name>A0A7X0H4Q2_9BACT</name>
<dbReference type="EMBL" id="JACHGY010000001">
    <property type="protein sequence ID" value="MBB6429221.1"/>
    <property type="molecule type" value="Genomic_DNA"/>
</dbReference>
<organism evidence="2 3">
    <name type="scientific">Algisphaera agarilytica</name>
    <dbReference type="NCBI Taxonomy" id="1385975"/>
    <lineage>
        <taxon>Bacteria</taxon>
        <taxon>Pseudomonadati</taxon>
        <taxon>Planctomycetota</taxon>
        <taxon>Phycisphaerae</taxon>
        <taxon>Phycisphaerales</taxon>
        <taxon>Phycisphaeraceae</taxon>
        <taxon>Algisphaera</taxon>
    </lineage>
</organism>
<dbReference type="RefSeq" id="WP_184676807.1">
    <property type="nucleotide sequence ID" value="NZ_JACHGY010000001.1"/>
</dbReference>
<comment type="caution">
    <text evidence="2">The sequence shown here is derived from an EMBL/GenBank/DDBJ whole genome shotgun (WGS) entry which is preliminary data.</text>
</comment>
<feature type="region of interest" description="Disordered" evidence="1">
    <location>
        <begin position="112"/>
        <end position="150"/>
    </location>
</feature>
<accession>A0A7X0H4Q2</accession>
<evidence type="ECO:0000313" key="2">
    <source>
        <dbReference type="EMBL" id="MBB6429221.1"/>
    </source>
</evidence>
<evidence type="ECO:0000313" key="3">
    <source>
        <dbReference type="Proteomes" id="UP000541810"/>
    </source>
</evidence>
<feature type="compositionally biased region" description="Polar residues" evidence="1">
    <location>
        <begin position="141"/>
        <end position="150"/>
    </location>
</feature>
<evidence type="ECO:0000256" key="1">
    <source>
        <dbReference type="SAM" id="MobiDB-lite"/>
    </source>
</evidence>
<keyword evidence="3" id="KW-1185">Reference proteome</keyword>
<proteinExistence type="predicted"/>
<dbReference type="Proteomes" id="UP000541810">
    <property type="component" value="Unassembled WGS sequence"/>
</dbReference>
<reference evidence="2 3" key="1">
    <citation type="submission" date="2020-08" db="EMBL/GenBank/DDBJ databases">
        <title>Genomic Encyclopedia of Type Strains, Phase IV (KMG-IV): sequencing the most valuable type-strain genomes for metagenomic binning, comparative biology and taxonomic classification.</title>
        <authorList>
            <person name="Goeker M."/>
        </authorList>
    </citation>
    <scope>NUCLEOTIDE SEQUENCE [LARGE SCALE GENOMIC DNA]</scope>
    <source>
        <strain evidence="2 3">DSM 103725</strain>
    </source>
</reference>
<protein>
    <submittedName>
        <fullName evidence="2">Uncharacterized protein</fullName>
    </submittedName>
</protein>